<accession>A0AAV6KIZ5</accession>
<protein>
    <recommendedName>
        <fullName evidence="3">PB1-like domain-containing protein</fullName>
    </recommendedName>
</protein>
<name>A0AAV6KIZ5_9ERIC</name>
<organism evidence="4 5">
    <name type="scientific">Rhododendron griersonianum</name>
    <dbReference type="NCBI Taxonomy" id="479676"/>
    <lineage>
        <taxon>Eukaryota</taxon>
        <taxon>Viridiplantae</taxon>
        <taxon>Streptophyta</taxon>
        <taxon>Embryophyta</taxon>
        <taxon>Tracheophyta</taxon>
        <taxon>Spermatophyta</taxon>
        <taxon>Magnoliopsida</taxon>
        <taxon>eudicotyledons</taxon>
        <taxon>Gunneridae</taxon>
        <taxon>Pentapetalae</taxon>
        <taxon>asterids</taxon>
        <taxon>Ericales</taxon>
        <taxon>Ericaceae</taxon>
        <taxon>Ericoideae</taxon>
        <taxon>Rhodoreae</taxon>
        <taxon>Rhododendron</taxon>
    </lineage>
</organism>
<keyword evidence="2" id="KW-0812">Transmembrane</keyword>
<keyword evidence="2" id="KW-1133">Transmembrane helix</keyword>
<proteinExistence type="predicted"/>
<feature type="transmembrane region" description="Helical" evidence="2">
    <location>
        <begin position="282"/>
        <end position="308"/>
    </location>
</feature>
<dbReference type="Proteomes" id="UP000823749">
    <property type="component" value="Chromosome 4"/>
</dbReference>
<dbReference type="Pfam" id="PF26130">
    <property type="entry name" value="PB1-like"/>
    <property type="match status" value="1"/>
</dbReference>
<evidence type="ECO:0000259" key="3">
    <source>
        <dbReference type="Pfam" id="PF26130"/>
    </source>
</evidence>
<keyword evidence="5" id="KW-1185">Reference proteome</keyword>
<feature type="region of interest" description="Disordered" evidence="1">
    <location>
        <begin position="142"/>
        <end position="173"/>
    </location>
</feature>
<reference evidence="4" key="1">
    <citation type="submission" date="2020-08" db="EMBL/GenBank/DDBJ databases">
        <title>Plant Genome Project.</title>
        <authorList>
            <person name="Zhang R.-G."/>
        </authorList>
    </citation>
    <scope>NUCLEOTIDE SEQUENCE</scope>
    <source>
        <strain evidence="4">WSP0</strain>
        <tissue evidence="4">Leaf</tissue>
    </source>
</reference>
<comment type="caution">
    <text evidence="4">The sequence shown here is derived from an EMBL/GenBank/DDBJ whole genome shotgun (WGS) entry which is preliminary data.</text>
</comment>
<evidence type="ECO:0000313" key="4">
    <source>
        <dbReference type="EMBL" id="KAG5552102.1"/>
    </source>
</evidence>
<keyword evidence="2" id="KW-0472">Membrane</keyword>
<evidence type="ECO:0000313" key="5">
    <source>
        <dbReference type="Proteomes" id="UP000823749"/>
    </source>
</evidence>
<dbReference type="AlphaFoldDB" id="A0AAV6KIZ5"/>
<dbReference type="InterPro" id="IPR058594">
    <property type="entry name" value="PB1-like_dom_pln"/>
</dbReference>
<sequence length="373" mass="42442">MGIVRVGKDGPLYEKGDVHFSIKLHYDGKLVVGVNSRRYVGGKVCFFNWVNNDYMGMIELKDMVRELSLFGSMTYHYKVPARDLYHGFRNLEDDSDRVEMVRWIKLSKTIEVYAEHHEIFSNENHHLTTGVVVEEHLTTGVADEEQDGNGVRDVYEGDEDEDYTNSSDDKTDLEDFVDSEADDDEDDRLFDIHVDRNVEWGGLSMGKGKEPMITSSTQANDNEESDIEGQSDELVSLNGSDGEEVMAFGYGHIVMVYECQRQVPSWFLICLLLDIADWFQRLLYLASILLFVICFCCIFCALLMQLLLIEWCKDVSRFCDAKASKFGFCDAKASKSVVLKLANLVSNDGMLSKLPDFLLKLGGFSKQPKDVFY</sequence>
<evidence type="ECO:0000256" key="1">
    <source>
        <dbReference type="SAM" id="MobiDB-lite"/>
    </source>
</evidence>
<gene>
    <name evidence="4" type="ORF">RHGRI_010257</name>
</gene>
<feature type="domain" description="PB1-like" evidence="3">
    <location>
        <begin position="18"/>
        <end position="116"/>
    </location>
</feature>
<evidence type="ECO:0000256" key="2">
    <source>
        <dbReference type="SAM" id="Phobius"/>
    </source>
</evidence>
<dbReference type="EMBL" id="JACTNZ010000004">
    <property type="protein sequence ID" value="KAG5552102.1"/>
    <property type="molecule type" value="Genomic_DNA"/>
</dbReference>